<dbReference type="Pfam" id="PF05041">
    <property type="entry name" value="Pecanex_C"/>
    <property type="match status" value="1"/>
</dbReference>
<evidence type="ECO:0000256" key="1">
    <source>
        <dbReference type="ARBA" id="ARBA00004141"/>
    </source>
</evidence>
<evidence type="ECO:0000256" key="5">
    <source>
        <dbReference type="ARBA" id="ARBA00023136"/>
    </source>
</evidence>
<feature type="compositionally biased region" description="Polar residues" evidence="7">
    <location>
        <begin position="625"/>
        <end position="647"/>
    </location>
</feature>
<feature type="region of interest" description="Disordered" evidence="7">
    <location>
        <begin position="2449"/>
        <end position="2508"/>
    </location>
</feature>
<feature type="region of interest" description="Disordered" evidence="7">
    <location>
        <begin position="474"/>
        <end position="502"/>
    </location>
</feature>
<feature type="transmembrane region" description="Helical" evidence="6">
    <location>
        <begin position="1344"/>
        <end position="1363"/>
    </location>
</feature>
<feature type="transmembrane region" description="Helical" evidence="6">
    <location>
        <begin position="36"/>
        <end position="53"/>
    </location>
</feature>
<feature type="transmembrane region" description="Helical" evidence="6">
    <location>
        <begin position="1564"/>
        <end position="1583"/>
    </location>
</feature>
<feature type="compositionally biased region" description="Basic and acidic residues" evidence="7">
    <location>
        <begin position="726"/>
        <end position="736"/>
    </location>
</feature>
<keyword evidence="3 6" id="KW-0812">Transmembrane</keyword>
<organism evidence="9 10">
    <name type="scientific">Aedes albopictus</name>
    <name type="common">Asian tiger mosquito</name>
    <name type="synonym">Stegomyia albopicta</name>
    <dbReference type="NCBI Taxonomy" id="7160"/>
    <lineage>
        <taxon>Eukaryota</taxon>
        <taxon>Metazoa</taxon>
        <taxon>Ecdysozoa</taxon>
        <taxon>Arthropoda</taxon>
        <taxon>Hexapoda</taxon>
        <taxon>Insecta</taxon>
        <taxon>Pterygota</taxon>
        <taxon>Neoptera</taxon>
        <taxon>Endopterygota</taxon>
        <taxon>Diptera</taxon>
        <taxon>Nematocera</taxon>
        <taxon>Culicoidea</taxon>
        <taxon>Culicidae</taxon>
        <taxon>Culicinae</taxon>
        <taxon>Aedini</taxon>
        <taxon>Aedes</taxon>
        <taxon>Stegomyia</taxon>
    </lineage>
</organism>
<feature type="region of interest" description="Disordered" evidence="7">
    <location>
        <begin position="172"/>
        <end position="290"/>
    </location>
</feature>
<feature type="region of interest" description="Disordered" evidence="7">
    <location>
        <begin position="531"/>
        <end position="694"/>
    </location>
</feature>
<keyword evidence="4 6" id="KW-1133">Transmembrane helix</keyword>
<feature type="compositionally biased region" description="Basic and acidic residues" evidence="7">
    <location>
        <begin position="541"/>
        <end position="551"/>
    </location>
</feature>
<feature type="compositionally biased region" description="Low complexity" evidence="7">
    <location>
        <begin position="2038"/>
        <end position="2060"/>
    </location>
</feature>
<sequence length="2765" mass="302589">MGSQTLEILRQGVLASLTGGWFYDVHQNVFCNAVHLYIWLFLLFLPFIIYMYFPTTVLVWSLYCVLIAIIISVFKFINVALHRMYDKARTMSDTNLKKPAKAPRETSGEDESGIEMQEMGAVEVVETPPVDMSSRTSVERHSDEISCANSAISIDYQEQQVTSTIDLKVDVHRKNSSESSDSNGGAKDGGGGSSEGAGTGAGAKLVASGQSHSVEGASAAGGSHHKRSLSTPNQGKSSDMGSDVQGVVRGKDMVDGEEGATGGDTVKDEGKKSATMRRHQYKSKRKQRFMNSQLQRQISLDSEKIGMGIVFADEVASGGAHLQRHLSSEDQNNKSLFHHHHHHHHMLALQNLDPDMYMDHSYTKSAVQLAVENIPGETTSKIYLLQQSTPIRRDSNSTMSALQLPTMAGSSSGKNRRHSNTNSNAVAGARPLPRSLTSVRRIKSAALETCSPSSISNLAPTHPNSVEVIGGQTLRNPQHTVLPPPSKSLSRNPHLNLFPKPNGESSSGLLGLGVSLNGNATNNEPVYPIAEQADESTPVKNHSDKVEKFEPSDSDNAQGEEDDDDNEEEDEDEEEEDEEDDEDEDDDDDEATIDRLRGGVSEDESVHAIHTHIHRHHHHHHQFPGSRQHSQQSNPASLSQPSSQTTGALAVAPISTEADQDTDSDPDQPALLHSTDSDTENNAGSRSPLLEPRNRAPLVIVEAKNPSCIIPAPFVGTIDGGIKLSKSGDKMKKSSTMEDSPTKPTFEENGGPSSSDWEQASASSKDLLITKEKGGKLEKGGIPRSSSGNTSEAVAASGSQIKSQEKWFEYSYDPAVEEGCLIHENEKKDGSRKELDREKSGSISSEGAVAVTRNLGAIPKTSSSRITGRRLSVEENYPSTSSKIYNRTLSQRLSAERIPENATAAPLITFLNYRSEVPIPPIYLPGNSSLSEQQTSSFTSFRRRFDGSDRSYRQIQCRLRMARSKHPVVSMEPNNGGAGPSGTSNAGSGSFRDDDNNNCNYCLDSIDNPTTTSSRSVGGSSSTFHDPTEVPLSLFVDEPERWVQLIERATMENVIKERMAMNRAGGIGSAGDNNNASINSSGIDKALAPTEYSLSSAHSALDVVPRSIFGEAQIRPKRYYKFPINFLCFKELSISMNRLQLLALFDRDTNCFQVALAIVLCTLVSLLGSTVLYLKFYEDLYAFIFCFVIAGSQYSLLKSVQPDAASPIHGFNKTVTYSRPIYFCLCCSLLLGAHHMLREYQMNPESVMDRVTLFGFHISVIESLQCIQSILSVVILLFPFLFSLGLFPQINTFAMYFLEQIDMHIFGSNAACSLLSAFLSVIRSILACTLLFGPAFGGLSETGTQHVLFSMFCAFLITVSYHLSRCSSDFTYIWAIIKSSLIVHPDYDDSSKEDSKMSTDSEDNKMDNDHQRSSDEIHKDVDEEANRESTKELDDPLPKKLQGTVTARLKNDAVVCVALSIIIFSLHCSTVFTVLQPDINYVLHTGACILGFTIHYVIPQLRKHLPWLCIAKPILKAKEFGQFEVQNLSKIMWFETMYVALCFFERNILYPLIFLSALTADSGAIAGKFGLTMGTALVVVSGLKCVRNAYSDIGSQYIILIFTVLFFRIDYKLSSETFLIDYFFVSILYRKISEFLLKLQFVVTYIAPWQITWGSAFHAFAQPFSVPHSAMLFLQTAISALLSTPLNPFLGSAIFLTSYVRPIKFWERDYNTRRIDHSNTRLSSQLERDLGADDNNLNSIFYEHLTRSLQHSLCGDLLMGRWGNVSQGDCFVLASDYLNCLVHIIELGNGLCTFQMRGLEFRGTYCQQREVEAISEEVEENIGCCCCTVGHLPRMLSANAMFTTRWLAWQVMASKYVLEGYSISDNSATATLQVFEFRKVLISYYVKSIIYYAIRSPKLLNWLQSQAIEEALEHTLDRQFVDLDPVFNHNLDDDYDFRAAGVTRASFWNVYGEWIQFCCEKKRQQMQAALNEKNTPKKNPVSSAGVASTTAAANATTVSSASANDASAKTATDGETPKEQSEQQSSGTRPNPAERGESSTNGAATSSSGNNGSSIAGTSSQPFFSSSRESLVTSLCISLALLARRTLATASHSSSCGVEFFLHGLHALFKGDFRITSTRDEWVFADMELLHGVVAPAVRMSLKLHQDHFLCPDEYDDYEALFNAIDYHTKELVISHEADPLWRNAVLRGTPNLLALRHVMDDGSDEYRVIRLSKRFLSFRVIKLNRECVRGLWAGQQQELIYLRNRNPERGSIQNAKQALRNIINSSCDQPIGYPIYVSPLTTSYAETNPQLCRIIGGEITLEKIVVMVNGFFNRVRQRCREGCSSGSAIIDNEMGEIQGVYCNTPTPNNTLSGTAGTLSYGSQNMSLSGAANRGSLASINKPTSSTLLAGLLIRERDAERDVLRDRAGVTKRNLSSNSKDRIDRALAASKRESFKEALASGSGLGAAAAAGSGGVGSSNNSSLKQQESVESTSGGNAKSNASSSMNLNAPNTSATTSAPANSGSVMLTLSPPSENSYTIFSMTEVSSAERLDGSGGGSGMALAKDRANRVNADTDEPSQTQWVNAPPAIGLNRKVIIVDAAQIYDCLDLGRRIDVTWPNEQFRSYGGRSSWKDWQPQEGMVGNTVHYWQPNHPDHHFRSNVNRTIMLMKIGERYVPIGEKGLKEYNTIGLVPASGAAGSGSGSGSGSSSSASVVATGSVSKQPSTEAPLTVGSTTVSDSFATTSSPPQATSLTLVEHPECICDDPSATTAKPDSPAVSSDPTLV</sequence>
<feature type="region of interest" description="Disordered" evidence="7">
    <location>
        <begin position="405"/>
        <end position="433"/>
    </location>
</feature>
<feature type="transmembrane region" description="Helical" evidence="6">
    <location>
        <begin position="1180"/>
        <end position="1197"/>
    </location>
</feature>
<evidence type="ECO:0000256" key="2">
    <source>
        <dbReference type="ARBA" id="ARBA00010170"/>
    </source>
</evidence>
<feature type="compositionally biased region" description="Low complexity" evidence="7">
    <location>
        <begin position="753"/>
        <end position="764"/>
    </location>
</feature>
<evidence type="ECO:0000256" key="6">
    <source>
        <dbReference type="RuleBase" id="RU367089"/>
    </source>
</evidence>
<feature type="compositionally biased region" description="Polar residues" evidence="7">
    <location>
        <begin position="2747"/>
        <end position="2765"/>
    </location>
</feature>
<accession>A0ABM1ZZ94</accession>
<evidence type="ECO:0000256" key="3">
    <source>
        <dbReference type="ARBA" id="ARBA00022692"/>
    </source>
</evidence>
<evidence type="ECO:0000313" key="9">
    <source>
        <dbReference type="EnsemblMetazoa" id="AALFPA23_022981.P34178"/>
    </source>
</evidence>
<reference evidence="9" key="2">
    <citation type="submission" date="2025-05" db="UniProtKB">
        <authorList>
            <consortium name="EnsemblMetazoa"/>
        </authorList>
    </citation>
    <scope>IDENTIFICATION</scope>
    <source>
        <strain evidence="9">Foshan</strain>
    </source>
</reference>
<evidence type="ECO:0000313" key="10">
    <source>
        <dbReference type="Proteomes" id="UP000069940"/>
    </source>
</evidence>
<comment type="subcellular location">
    <subcellularLocation>
        <location evidence="1 6">Membrane</location>
        <topology evidence="1 6">Multi-pass membrane protein</topology>
    </subcellularLocation>
</comment>
<feature type="compositionally biased region" description="Polar residues" evidence="7">
    <location>
        <begin position="2702"/>
        <end position="2734"/>
    </location>
</feature>
<feature type="transmembrane region" description="Helical" evidence="6">
    <location>
        <begin position="1538"/>
        <end position="1558"/>
    </location>
</feature>
<feature type="compositionally biased region" description="Basic and acidic residues" evidence="7">
    <location>
        <begin position="768"/>
        <end position="781"/>
    </location>
</feature>
<dbReference type="RefSeq" id="XP_019534328.3">
    <property type="nucleotide sequence ID" value="XM_019678783.3"/>
</dbReference>
<dbReference type="PANTHER" id="PTHR12372">
    <property type="entry name" value="PECANEX"/>
    <property type="match status" value="1"/>
</dbReference>
<feature type="transmembrane region" description="Helical" evidence="6">
    <location>
        <begin position="59"/>
        <end position="81"/>
    </location>
</feature>
<feature type="region of interest" description="Disordered" evidence="7">
    <location>
        <begin position="2698"/>
        <end position="2765"/>
    </location>
</feature>
<feature type="compositionally biased region" description="Basic residues" evidence="7">
    <location>
        <begin position="609"/>
        <end position="622"/>
    </location>
</feature>
<evidence type="ECO:0000256" key="4">
    <source>
        <dbReference type="ARBA" id="ARBA00022989"/>
    </source>
</evidence>
<dbReference type="GeneID" id="109405716"/>
<dbReference type="EnsemblMetazoa" id="AALFPA23_022981.R34178">
    <property type="protein sequence ID" value="AALFPA23_022981.P34178"/>
    <property type="gene ID" value="AALFPA23_022981"/>
</dbReference>
<feature type="transmembrane region" description="Helical" evidence="6">
    <location>
        <begin position="1270"/>
        <end position="1298"/>
    </location>
</feature>
<feature type="transmembrane region" description="Helical" evidence="6">
    <location>
        <begin position="1154"/>
        <end position="1174"/>
    </location>
</feature>
<evidence type="ECO:0000256" key="7">
    <source>
        <dbReference type="SAM" id="MobiDB-lite"/>
    </source>
</evidence>
<feature type="compositionally biased region" description="Acidic residues" evidence="7">
    <location>
        <begin position="558"/>
        <end position="591"/>
    </location>
</feature>
<feature type="region of interest" description="Disordered" evidence="7">
    <location>
        <begin position="1387"/>
        <end position="1436"/>
    </location>
</feature>
<keyword evidence="10" id="KW-1185">Reference proteome</keyword>
<protein>
    <recommendedName>
        <fullName evidence="6">Pecanex-like protein</fullName>
    </recommendedName>
</protein>
<feature type="compositionally biased region" description="Basic residues" evidence="7">
    <location>
        <begin position="274"/>
        <end position="288"/>
    </location>
</feature>
<name>A0ABM1ZZ94_AEDAL</name>
<comment type="similarity">
    <text evidence="2 6">Belongs to the pecanex family.</text>
</comment>
<dbReference type="PANTHER" id="PTHR12372:SF7">
    <property type="entry name" value="PROTEIN PECANEX"/>
    <property type="match status" value="1"/>
</dbReference>
<feature type="region of interest" description="Disordered" evidence="7">
    <location>
        <begin position="95"/>
        <end position="115"/>
    </location>
</feature>
<feature type="domain" description="Pecanex C-terminal" evidence="8">
    <location>
        <begin position="2066"/>
        <end position="2291"/>
    </location>
</feature>
<feature type="compositionally biased region" description="Gly residues" evidence="7">
    <location>
        <begin position="186"/>
        <end position="201"/>
    </location>
</feature>
<feature type="compositionally biased region" description="Polar residues" evidence="7">
    <location>
        <begin position="784"/>
        <end position="798"/>
    </location>
</feature>
<feature type="transmembrane region" description="Helical" evidence="6">
    <location>
        <begin position="1453"/>
        <end position="1475"/>
    </location>
</feature>
<feature type="compositionally biased region" description="Basic and acidic residues" evidence="7">
    <location>
        <begin position="824"/>
        <end position="840"/>
    </location>
</feature>
<evidence type="ECO:0000259" key="8">
    <source>
        <dbReference type="Pfam" id="PF05041"/>
    </source>
</evidence>
<feature type="transmembrane region" description="Helical" evidence="6">
    <location>
        <begin position="1310"/>
        <end position="1332"/>
    </location>
</feature>
<feature type="region of interest" description="Disordered" evidence="7">
    <location>
        <begin position="1995"/>
        <end position="2060"/>
    </location>
</feature>
<keyword evidence="5 6" id="KW-0472">Membrane</keyword>
<feature type="transmembrane region" description="Helical" evidence="6">
    <location>
        <begin position="1590"/>
        <end position="1607"/>
    </location>
</feature>
<feature type="region of interest" description="Disordered" evidence="7">
    <location>
        <begin position="965"/>
        <end position="991"/>
    </location>
</feature>
<dbReference type="InterPro" id="IPR039797">
    <property type="entry name" value="Pecanex"/>
</dbReference>
<dbReference type="Proteomes" id="UP000069940">
    <property type="component" value="Unassembled WGS sequence"/>
</dbReference>
<feature type="compositionally biased region" description="Low complexity" evidence="7">
    <location>
        <begin position="2472"/>
        <end position="2503"/>
    </location>
</feature>
<feature type="compositionally biased region" description="Polar residues" evidence="7">
    <location>
        <begin position="229"/>
        <end position="240"/>
    </location>
</feature>
<feature type="transmembrane region" description="Helical" evidence="6">
    <location>
        <begin position="1481"/>
        <end position="1498"/>
    </location>
</feature>
<feature type="compositionally biased region" description="Low complexity" evidence="7">
    <location>
        <begin position="1995"/>
        <end position="2013"/>
    </location>
</feature>
<feature type="region of interest" description="Disordered" evidence="7">
    <location>
        <begin position="719"/>
        <end position="798"/>
    </location>
</feature>
<reference evidence="10" key="1">
    <citation type="journal article" date="2015" name="Proc. Natl. Acad. Sci. U.S.A.">
        <title>Genome sequence of the Asian Tiger mosquito, Aedes albopictus, reveals insights into its biology, genetics, and evolution.</title>
        <authorList>
            <person name="Chen X.G."/>
            <person name="Jiang X."/>
            <person name="Gu J."/>
            <person name="Xu M."/>
            <person name="Wu Y."/>
            <person name="Deng Y."/>
            <person name="Zhang C."/>
            <person name="Bonizzoni M."/>
            <person name="Dermauw W."/>
            <person name="Vontas J."/>
            <person name="Armbruster P."/>
            <person name="Huang X."/>
            <person name="Yang Y."/>
            <person name="Zhang H."/>
            <person name="He W."/>
            <person name="Peng H."/>
            <person name="Liu Y."/>
            <person name="Wu K."/>
            <person name="Chen J."/>
            <person name="Lirakis M."/>
            <person name="Topalis P."/>
            <person name="Van Leeuwen T."/>
            <person name="Hall A.B."/>
            <person name="Jiang X."/>
            <person name="Thorpe C."/>
            <person name="Mueller R.L."/>
            <person name="Sun C."/>
            <person name="Waterhouse R.M."/>
            <person name="Yan G."/>
            <person name="Tu Z.J."/>
            <person name="Fang X."/>
            <person name="James A.A."/>
        </authorList>
    </citation>
    <scope>NUCLEOTIDE SEQUENCE [LARGE SCALE GENOMIC DNA]</scope>
    <source>
        <strain evidence="10">Foshan</strain>
    </source>
</reference>
<feature type="region of interest" description="Disordered" evidence="7">
    <location>
        <begin position="824"/>
        <end position="845"/>
    </location>
</feature>
<proteinExistence type="inferred from homology"/>
<dbReference type="InterPro" id="IPR007735">
    <property type="entry name" value="Pecanex_C"/>
</dbReference>